<gene>
    <name evidence="9" type="primary">utp13</name>
    <name evidence="9" type="ORF">LTR77_010181</name>
</gene>
<dbReference type="GeneID" id="89931510"/>
<feature type="region of interest" description="Disordered" evidence="7">
    <location>
        <begin position="695"/>
        <end position="724"/>
    </location>
</feature>
<dbReference type="Proteomes" id="UP001337655">
    <property type="component" value="Unassembled WGS sequence"/>
</dbReference>
<evidence type="ECO:0000313" key="9">
    <source>
        <dbReference type="EMBL" id="KAK5164090.1"/>
    </source>
</evidence>
<feature type="repeat" description="WD" evidence="6">
    <location>
        <begin position="490"/>
        <end position="513"/>
    </location>
</feature>
<evidence type="ECO:0000259" key="8">
    <source>
        <dbReference type="Pfam" id="PF08625"/>
    </source>
</evidence>
<evidence type="ECO:0000256" key="5">
    <source>
        <dbReference type="ARBA" id="ARBA00037338"/>
    </source>
</evidence>
<organism evidence="9 10">
    <name type="scientific">Saxophila tyrrhenica</name>
    <dbReference type="NCBI Taxonomy" id="1690608"/>
    <lineage>
        <taxon>Eukaryota</taxon>
        <taxon>Fungi</taxon>
        <taxon>Dikarya</taxon>
        <taxon>Ascomycota</taxon>
        <taxon>Pezizomycotina</taxon>
        <taxon>Dothideomycetes</taxon>
        <taxon>Dothideomycetidae</taxon>
        <taxon>Mycosphaerellales</taxon>
        <taxon>Extremaceae</taxon>
        <taxon>Saxophila</taxon>
    </lineage>
</organism>
<dbReference type="PROSITE" id="PS00678">
    <property type="entry name" value="WD_REPEATS_1"/>
    <property type="match status" value="3"/>
</dbReference>
<feature type="repeat" description="WD" evidence="6">
    <location>
        <begin position="194"/>
        <end position="216"/>
    </location>
</feature>
<dbReference type="EMBL" id="JAVRRT010000021">
    <property type="protein sequence ID" value="KAK5164090.1"/>
    <property type="molecule type" value="Genomic_DNA"/>
</dbReference>
<feature type="repeat" description="WD" evidence="6">
    <location>
        <begin position="105"/>
        <end position="146"/>
    </location>
</feature>
<proteinExistence type="predicted"/>
<dbReference type="InterPro" id="IPR001680">
    <property type="entry name" value="WD40_rpt"/>
</dbReference>
<evidence type="ECO:0000256" key="1">
    <source>
        <dbReference type="ARBA" id="ARBA00004604"/>
    </source>
</evidence>
<protein>
    <submittedName>
        <fullName evidence="9">U3 small nucleolar RNA-associated protein 13</fullName>
    </submittedName>
</protein>
<dbReference type="InterPro" id="IPR019775">
    <property type="entry name" value="WD40_repeat_CS"/>
</dbReference>
<dbReference type="InterPro" id="IPR020472">
    <property type="entry name" value="WD40_PAC1"/>
</dbReference>
<reference evidence="9 10" key="1">
    <citation type="submission" date="2023-08" db="EMBL/GenBank/DDBJ databases">
        <title>Black Yeasts Isolated from many extreme environments.</title>
        <authorList>
            <person name="Coleine C."/>
            <person name="Stajich J.E."/>
            <person name="Selbmann L."/>
        </authorList>
    </citation>
    <scope>NUCLEOTIDE SEQUENCE [LARGE SCALE GENOMIC DNA]</scope>
    <source>
        <strain evidence="9 10">CCFEE 5935</strain>
    </source>
</reference>
<feature type="domain" description="U3 small nucleolar RNA-associated protein 13 C-terminal" evidence="8">
    <location>
        <begin position="761"/>
        <end position="939"/>
    </location>
</feature>
<dbReference type="RefSeq" id="XP_064654418.1">
    <property type="nucleotide sequence ID" value="XM_064807404.1"/>
</dbReference>
<dbReference type="GO" id="GO:0034511">
    <property type="term" value="F:U3 snoRNA binding"/>
    <property type="evidence" value="ECO:0007669"/>
    <property type="project" value="TreeGrafter"/>
</dbReference>
<comment type="caution">
    <text evidence="9">The sequence shown here is derived from an EMBL/GenBank/DDBJ whole genome shotgun (WGS) entry which is preliminary data.</text>
</comment>
<comment type="subcellular location">
    <subcellularLocation>
        <location evidence="1">Nucleus</location>
        <location evidence="1">Nucleolus</location>
    </subcellularLocation>
</comment>
<feature type="repeat" description="WD" evidence="6">
    <location>
        <begin position="217"/>
        <end position="258"/>
    </location>
</feature>
<dbReference type="PRINTS" id="PR00320">
    <property type="entry name" value="GPROTEINBRPT"/>
</dbReference>
<evidence type="ECO:0000256" key="4">
    <source>
        <dbReference type="ARBA" id="ARBA00023242"/>
    </source>
</evidence>
<dbReference type="CDD" id="cd00200">
    <property type="entry name" value="WD40"/>
    <property type="match status" value="1"/>
</dbReference>
<evidence type="ECO:0000256" key="7">
    <source>
        <dbReference type="SAM" id="MobiDB-lite"/>
    </source>
</evidence>
<keyword evidence="4" id="KW-0539">Nucleus</keyword>
<dbReference type="Pfam" id="PF00400">
    <property type="entry name" value="WD40"/>
    <property type="match status" value="8"/>
</dbReference>
<dbReference type="GO" id="GO:0030686">
    <property type="term" value="C:90S preribosome"/>
    <property type="evidence" value="ECO:0007669"/>
    <property type="project" value="TreeGrafter"/>
</dbReference>
<dbReference type="SUPFAM" id="SSF50978">
    <property type="entry name" value="WD40 repeat-like"/>
    <property type="match status" value="2"/>
</dbReference>
<dbReference type="GO" id="GO:0000472">
    <property type="term" value="P:endonucleolytic cleavage to generate mature 5'-end of SSU-rRNA from (SSU-rRNA, 5.8S rRNA, LSU-rRNA)"/>
    <property type="evidence" value="ECO:0007669"/>
    <property type="project" value="TreeGrafter"/>
</dbReference>
<feature type="repeat" description="WD" evidence="6">
    <location>
        <begin position="621"/>
        <end position="672"/>
    </location>
</feature>
<feature type="repeat" description="WD" evidence="6">
    <location>
        <begin position="597"/>
        <end position="620"/>
    </location>
</feature>
<sequence>MALRADVKTTFEPSRVIQPIYTGGSVALDQHGQFLATCLGEEALLTSLDTGAHLAPIEGDGEPITTLALTPDASYLIVCSRSLSMRVYALQPTDDGIEAKLARTLKPHTTPVITSAVDSTNTLLATGGADGVVKVWDIRGGYTTHTFHGHSGVISALHFFQVDPAAVVQTTKNKKRKSRDAEEVQNEATAGFRLASGGEDGRIRIWDLHKRKAVANLEAHASIVRSLDYSSELKMLLSASRDKTAMLWNSRTWESQSTIPVLESVEKAGFVVGSAYLYTGGETARLRIWNTQTGKEATEEQPAGSETEAILDVLHHPGLDFLLSVHADQTLLLHSLEPLNGAPLESIPSLPVLRRISGTHDEVIDLAYIGADRKILALATNLEELRLISVEDSQAVTTSSPYFGADIAVLKGHSDIIITIDTDWSGHWLATGAKDNTAKLWRLDPANDSYTCYATVTGHAESIGAVALPNASPPVDSKEYSNPLAHPPKFLVTGSQDKTIKRWDIASQAGKTSRAAYTRKAHDKDINAIETSYSSSTHLFASASQDRTVKIWDAETGEAIGVLRGHKRGVWSVAFSPPNTPALTTNESGGASSAKGMVVTGSGDKTVRIWSLSDFSCLRTFEGHANSVLKVVWLPTPDQSRNGSRGAVQVASAAGDGLVKVWDAQGGECAATLDNHIDRVWALAVKPAPIIPADQAKKRGQQDSTMTDVEAEEAEEETPDPASSLTLVSGSADATLTFWTDTTATTALQATTRATARIEQDQELQNHIRSANYRDAIVLALQLNHPKRLLDLFTAVVNGEHEPGSFSGKTEIDEVLASLSDSQLWNLLCRLRDWNANARTHNVAQHILYALLCLHPKERLLNLRNRRKKGQSAAVNGELVEAMAALDTQDREDGGSGGKSKESVKDVVDGLKAYTERHYARLERAGEERFVLLWALQQMDEVGGGVDGGELTNGTVNGVAGEGRDDVMMLNET</sequence>
<dbReference type="InterPro" id="IPR015943">
    <property type="entry name" value="WD40/YVTN_repeat-like_dom_sf"/>
</dbReference>
<dbReference type="Pfam" id="PF08625">
    <property type="entry name" value="Utp13"/>
    <property type="match status" value="1"/>
</dbReference>
<feature type="repeat" description="WD" evidence="6">
    <location>
        <begin position="519"/>
        <end position="562"/>
    </location>
</feature>
<accession>A0AAV9NWN7</accession>
<dbReference type="PROSITE" id="PS50082">
    <property type="entry name" value="WD_REPEATS_2"/>
    <property type="match status" value="8"/>
</dbReference>
<name>A0AAV9NWN7_9PEZI</name>
<dbReference type="InterPro" id="IPR013934">
    <property type="entry name" value="Utp13_C"/>
</dbReference>
<keyword evidence="2 6" id="KW-0853">WD repeat</keyword>
<evidence type="ECO:0000256" key="6">
    <source>
        <dbReference type="PROSITE-ProRule" id="PRU00221"/>
    </source>
</evidence>
<keyword evidence="10" id="KW-1185">Reference proteome</keyword>
<dbReference type="InterPro" id="IPR036322">
    <property type="entry name" value="WD40_repeat_dom_sf"/>
</dbReference>
<dbReference type="SMART" id="SM00320">
    <property type="entry name" value="WD40"/>
    <property type="match status" value="12"/>
</dbReference>
<feature type="repeat" description="WD" evidence="6">
    <location>
        <begin position="410"/>
        <end position="451"/>
    </location>
</feature>
<evidence type="ECO:0000256" key="2">
    <source>
        <dbReference type="ARBA" id="ARBA00022574"/>
    </source>
</evidence>
<dbReference type="PANTHER" id="PTHR19854">
    <property type="entry name" value="TRANSDUCIN BETA-LIKE 3"/>
    <property type="match status" value="1"/>
</dbReference>
<dbReference type="PROSITE" id="PS50294">
    <property type="entry name" value="WD_REPEATS_REGION"/>
    <property type="match status" value="4"/>
</dbReference>
<dbReference type="GO" id="GO:0032040">
    <property type="term" value="C:small-subunit processome"/>
    <property type="evidence" value="ECO:0007669"/>
    <property type="project" value="InterPro"/>
</dbReference>
<dbReference type="AlphaFoldDB" id="A0AAV9NWN7"/>
<keyword evidence="3" id="KW-0677">Repeat</keyword>
<comment type="function">
    <text evidence="5">Component of the ASTRA complex involved in chromatin remodeling.</text>
</comment>
<evidence type="ECO:0000313" key="10">
    <source>
        <dbReference type="Proteomes" id="UP001337655"/>
    </source>
</evidence>
<dbReference type="Gene3D" id="2.130.10.10">
    <property type="entry name" value="YVTN repeat-like/Quinoprotein amine dehydrogenase"/>
    <property type="match status" value="4"/>
</dbReference>
<dbReference type="GO" id="GO:0000480">
    <property type="term" value="P:endonucleolytic cleavage in 5'-ETS of tricistronic rRNA transcript (SSU-rRNA, 5.8S rRNA, LSU-rRNA)"/>
    <property type="evidence" value="ECO:0007669"/>
    <property type="project" value="TreeGrafter"/>
</dbReference>
<dbReference type="FunFam" id="2.130.10.10:FF:001009">
    <property type="entry name" value="Small nucleolar ribonucleoprotein complex subunit, putative"/>
    <property type="match status" value="1"/>
</dbReference>
<evidence type="ECO:0000256" key="3">
    <source>
        <dbReference type="ARBA" id="ARBA00022737"/>
    </source>
</evidence>
<feature type="compositionally biased region" description="Acidic residues" evidence="7">
    <location>
        <begin position="709"/>
        <end position="719"/>
    </location>
</feature>
<dbReference type="PANTHER" id="PTHR19854:SF15">
    <property type="entry name" value="TRANSDUCIN BETA-LIKE PROTEIN 3"/>
    <property type="match status" value="1"/>
</dbReference>